<dbReference type="InterPro" id="IPR018499">
    <property type="entry name" value="Tetraspanin/Peripherin"/>
</dbReference>
<evidence type="ECO:0000256" key="2">
    <source>
        <dbReference type="ARBA" id="ARBA00022692"/>
    </source>
</evidence>
<dbReference type="WBParaSite" id="ECPE_0000907301-mRNA-1">
    <property type="protein sequence ID" value="ECPE_0000907301-mRNA-1"/>
    <property type="gene ID" value="ECPE_0000907301"/>
</dbReference>
<dbReference type="Proteomes" id="UP000272942">
    <property type="component" value="Unassembled WGS sequence"/>
</dbReference>
<feature type="transmembrane region" description="Helical" evidence="5">
    <location>
        <begin position="20"/>
        <end position="44"/>
    </location>
</feature>
<reference evidence="8" key="1">
    <citation type="submission" date="2016-06" db="UniProtKB">
        <authorList>
            <consortium name="WormBaseParasite"/>
        </authorList>
    </citation>
    <scope>IDENTIFICATION</scope>
</reference>
<keyword evidence="7" id="KW-1185">Reference proteome</keyword>
<sequence length="127" mass="13320">MAESSLQTFGESKDTAIGGMVIAVICMGSIIFLIGFLGFCGACLKSACMLILYGVLLGILTIGLIAGGIAGLVLRQEGCEEAFGKFLQDNLVVIAISIFVIAFVQIMCMVFAVCIIRAINNDDSQTA</sequence>
<evidence type="ECO:0000313" key="6">
    <source>
        <dbReference type="EMBL" id="VDP84659.1"/>
    </source>
</evidence>
<protein>
    <submittedName>
        <fullName evidence="8">Tetraspanin</fullName>
    </submittedName>
</protein>
<reference evidence="6 7" key="2">
    <citation type="submission" date="2018-11" db="EMBL/GenBank/DDBJ databases">
        <authorList>
            <consortium name="Pathogen Informatics"/>
        </authorList>
    </citation>
    <scope>NUCLEOTIDE SEQUENCE [LARGE SCALE GENOMIC DNA]</scope>
    <source>
        <strain evidence="6 7">Egypt</strain>
    </source>
</reference>
<evidence type="ECO:0000256" key="1">
    <source>
        <dbReference type="ARBA" id="ARBA00004141"/>
    </source>
</evidence>
<evidence type="ECO:0000256" key="4">
    <source>
        <dbReference type="ARBA" id="ARBA00023136"/>
    </source>
</evidence>
<evidence type="ECO:0000313" key="7">
    <source>
        <dbReference type="Proteomes" id="UP000272942"/>
    </source>
</evidence>
<evidence type="ECO:0000256" key="3">
    <source>
        <dbReference type="ARBA" id="ARBA00022989"/>
    </source>
</evidence>
<keyword evidence="4 5" id="KW-0472">Membrane</keyword>
<proteinExistence type="predicted"/>
<keyword evidence="2 5" id="KW-0812">Transmembrane</keyword>
<dbReference type="EMBL" id="UZAN01046837">
    <property type="protein sequence ID" value="VDP84659.1"/>
    <property type="molecule type" value="Genomic_DNA"/>
</dbReference>
<feature type="transmembrane region" description="Helical" evidence="5">
    <location>
        <begin position="94"/>
        <end position="119"/>
    </location>
</feature>
<dbReference type="OrthoDB" id="10033535at2759"/>
<feature type="transmembrane region" description="Helical" evidence="5">
    <location>
        <begin position="51"/>
        <end position="74"/>
    </location>
</feature>
<evidence type="ECO:0000313" key="8">
    <source>
        <dbReference type="WBParaSite" id="ECPE_0000907301-mRNA-1"/>
    </source>
</evidence>
<keyword evidence="3 5" id="KW-1133">Transmembrane helix</keyword>
<dbReference type="Pfam" id="PF00335">
    <property type="entry name" value="Tetraspanin"/>
    <property type="match status" value="1"/>
</dbReference>
<accession>A0A183AQ10</accession>
<dbReference type="PRINTS" id="PR00259">
    <property type="entry name" value="TMFOUR"/>
</dbReference>
<comment type="subcellular location">
    <subcellularLocation>
        <location evidence="1">Membrane</location>
        <topology evidence="1">Multi-pass membrane protein</topology>
    </subcellularLocation>
</comment>
<dbReference type="AlphaFoldDB" id="A0A183AQ10"/>
<gene>
    <name evidence="6" type="ORF">ECPE_LOCUS9045</name>
</gene>
<name>A0A183AQ10_9TREM</name>
<organism evidence="8">
    <name type="scientific">Echinostoma caproni</name>
    <dbReference type="NCBI Taxonomy" id="27848"/>
    <lineage>
        <taxon>Eukaryota</taxon>
        <taxon>Metazoa</taxon>
        <taxon>Spiralia</taxon>
        <taxon>Lophotrochozoa</taxon>
        <taxon>Platyhelminthes</taxon>
        <taxon>Trematoda</taxon>
        <taxon>Digenea</taxon>
        <taxon>Plagiorchiida</taxon>
        <taxon>Echinostomata</taxon>
        <taxon>Echinostomatoidea</taxon>
        <taxon>Echinostomatidae</taxon>
        <taxon>Echinostoma</taxon>
    </lineage>
</organism>
<dbReference type="GO" id="GO:0016020">
    <property type="term" value="C:membrane"/>
    <property type="evidence" value="ECO:0007669"/>
    <property type="project" value="UniProtKB-SubCell"/>
</dbReference>
<evidence type="ECO:0000256" key="5">
    <source>
        <dbReference type="SAM" id="Phobius"/>
    </source>
</evidence>